<dbReference type="Proteomes" id="UP000176998">
    <property type="component" value="Unassembled WGS sequence"/>
</dbReference>
<organism evidence="1 2">
    <name type="scientific">Colletotrichum orchidophilum</name>
    <dbReference type="NCBI Taxonomy" id="1209926"/>
    <lineage>
        <taxon>Eukaryota</taxon>
        <taxon>Fungi</taxon>
        <taxon>Dikarya</taxon>
        <taxon>Ascomycota</taxon>
        <taxon>Pezizomycotina</taxon>
        <taxon>Sordariomycetes</taxon>
        <taxon>Hypocreomycetidae</taxon>
        <taxon>Glomerellales</taxon>
        <taxon>Glomerellaceae</taxon>
        <taxon>Colletotrichum</taxon>
    </lineage>
</organism>
<dbReference type="AlphaFoldDB" id="A0A1G4BJK6"/>
<dbReference type="OrthoDB" id="4830640at2759"/>
<evidence type="ECO:0000313" key="1">
    <source>
        <dbReference type="EMBL" id="OHF01604.1"/>
    </source>
</evidence>
<dbReference type="EMBL" id="MJBS01000018">
    <property type="protein sequence ID" value="OHF01604.1"/>
    <property type="molecule type" value="Genomic_DNA"/>
</dbReference>
<gene>
    <name evidence="1" type="ORF">CORC01_03094</name>
</gene>
<protein>
    <submittedName>
        <fullName evidence="1">Uncharacterized protein</fullName>
    </submittedName>
</protein>
<accession>A0A1G4BJK6</accession>
<evidence type="ECO:0000313" key="2">
    <source>
        <dbReference type="Proteomes" id="UP000176998"/>
    </source>
</evidence>
<proteinExistence type="predicted"/>
<dbReference type="RefSeq" id="XP_022478746.1">
    <property type="nucleotide sequence ID" value="XM_022614744.1"/>
</dbReference>
<dbReference type="GeneID" id="34556254"/>
<comment type="caution">
    <text evidence="1">The sequence shown here is derived from an EMBL/GenBank/DDBJ whole genome shotgun (WGS) entry which is preliminary data.</text>
</comment>
<sequence>MSSKAITVQGINIPNNIATSKAGFLGLPCYSWILMSQIHPSLEELTQAKLALAVYKILDEDVDFDLWTKWCRWEVWDED</sequence>
<reference evidence="1 2" key="1">
    <citation type="submission" date="2016-09" db="EMBL/GenBank/DDBJ databases">
        <authorList>
            <person name="Capua I."/>
            <person name="De Benedictis P."/>
            <person name="Joannis T."/>
            <person name="Lombin L.H."/>
            <person name="Cattoli G."/>
        </authorList>
    </citation>
    <scope>NUCLEOTIDE SEQUENCE [LARGE SCALE GENOMIC DNA]</scope>
    <source>
        <strain evidence="1 2">IMI 309357</strain>
    </source>
</reference>
<name>A0A1G4BJK6_9PEZI</name>
<keyword evidence="2" id="KW-1185">Reference proteome</keyword>